<evidence type="ECO:0000313" key="2">
    <source>
        <dbReference type="EMBL" id="PIT93576.1"/>
    </source>
</evidence>
<dbReference type="InterPro" id="IPR001173">
    <property type="entry name" value="Glyco_trans_2-like"/>
</dbReference>
<dbReference type="EMBL" id="PFAS01000063">
    <property type="protein sequence ID" value="PIT93576.1"/>
    <property type="molecule type" value="Genomic_DNA"/>
</dbReference>
<reference evidence="3" key="1">
    <citation type="submission" date="2017-09" db="EMBL/GenBank/DDBJ databases">
        <title>Depth-based differentiation of microbial function through sediment-hosted aquifers and enrichment of novel symbionts in the deep terrestrial subsurface.</title>
        <authorList>
            <person name="Probst A.J."/>
            <person name="Ladd B."/>
            <person name="Jarett J.K."/>
            <person name="Geller-Mcgrath D.E."/>
            <person name="Sieber C.M.K."/>
            <person name="Emerson J.B."/>
            <person name="Anantharaman K."/>
            <person name="Thomas B.C."/>
            <person name="Malmstrom R."/>
            <person name="Stieglmeier M."/>
            <person name="Klingl A."/>
            <person name="Woyke T."/>
            <person name="Ryan C.M."/>
            <person name="Banfield J.F."/>
        </authorList>
    </citation>
    <scope>NUCLEOTIDE SEQUENCE [LARGE SCALE GENOMIC DNA]</scope>
</reference>
<dbReference type="AlphaFoldDB" id="A0A2M6WLE1"/>
<dbReference type="PANTHER" id="PTHR10859:SF91">
    <property type="entry name" value="DOLICHYL-PHOSPHATE BETA-GLUCOSYLTRANSFERASE"/>
    <property type="match status" value="1"/>
</dbReference>
<evidence type="ECO:0000259" key="1">
    <source>
        <dbReference type="Pfam" id="PF00535"/>
    </source>
</evidence>
<dbReference type="SUPFAM" id="SSF53448">
    <property type="entry name" value="Nucleotide-diphospho-sugar transferases"/>
    <property type="match status" value="1"/>
</dbReference>
<dbReference type="Pfam" id="PF00535">
    <property type="entry name" value="Glycos_transf_2"/>
    <property type="match status" value="1"/>
</dbReference>
<protein>
    <recommendedName>
        <fullName evidence="1">Glycosyltransferase 2-like domain-containing protein</fullName>
    </recommendedName>
</protein>
<dbReference type="Proteomes" id="UP000229335">
    <property type="component" value="Unassembled WGS sequence"/>
</dbReference>
<sequence>MGYAISVIVPTYNDSTVIGTTIEKLVDFLNRENINGEIIIVNDGGGEETVRAIKEKIEKYPAIKLIARKVNKGKGYTVREGLEQAQGDFIFYTDADLPYLTEPIKTIFEMLKRGEADLVLANRDFASDGDNKKPAWPRLITHRIYSFFVRLLLPLEFSDTLAGLKGMNKKLLSTIISKLTIDKWSFDVEILLVAKKVGFKIKEMPVSLENVGKTNLNIKRDAPQMIKEVLQVWKKNRQGHYDF</sequence>
<name>A0A2M6WLE1_9BACT</name>
<comment type="caution">
    <text evidence="2">The sequence shown here is derived from an EMBL/GenBank/DDBJ whole genome shotgun (WGS) entry which is preliminary data.</text>
</comment>
<evidence type="ECO:0000313" key="3">
    <source>
        <dbReference type="Proteomes" id="UP000229335"/>
    </source>
</evidence>
<feature type="domain" description="Glycosyltransferase 2-like" evidence="1">
    <location>
        <begin position="6"/>
        <end position="173"/>
    </location>
</feature>
<dbReference type="PANTHER" id="PTHR10859">
    <property type="entry name" value="GLYCOSYL TRANSFERASE"/>
    <property type="match status" value="1"/>
</dbReference>
<dbReference type="Gene3D" id="3.90.550.10">
    <property type="entry name" value="Spore Coat Polysaccharide Biosynthesis Protein SpsA, Chain A"/>
    <property type="match status" value="1"/>
</dbReference>
<proteinExistence type="predicted"/>
<organism evidence="2 3">
    <name type="scientific">Candidatus Falkowbacteria bacterium CG10_big_fil_rev_8_21_14_0_10_43_11</name>
    <dbReference type="NCBI Taxonomy" id="1974568"/>
    <lineage>
        <taxon>Bacteria</taxon>
        <taxon>Candidatus Falkowiibacteriota</taxon>
    </lineage>
</organism>
<gene>
    <name evidence="2" type="ORF">COU00_03610</name>
</gene>
<dbReference type="InterPro" id="IPR029044">
    <property type="entry name" value="Nucleotide-diphossugar_trans"/>
</dbReference>
<accession>A0A2M6WLE1</accession>
<dbReference type="GO" id="GO:0006487">
    <property type="term" value="P:protein N-linked glycosylation"/>
    <property type="evidence" value="ECO:0007669"/>
    <property type="project" value="TreeGrafter"/>
</dbReference>